<sequence>MCEKFHIPHNHPARIWRFRALKVRRHLTTEYQKSKEGEMTTTPNSQAYNGRTYEQALQERNDWLTKLAEAVKAKVIELGFKKLDRRGRAPSDFGAALKPKHASTWLSIIGARSVLENQLEIYARLYFLGILDANPTKIPPRPSRNPKGGFSLRPVAWDEERLNRYLAEHKEELEELRSVVGQPTQRAAGRTGGTRRSRQRRVHITATELVSDQVHRVLAEPPTAAAPTITQPRVGLLEELGALVTNLSAEWGRNFGRELGAAFSAEALKTLQHLHVPVAAIEPNSSHQEVASSGSVQSMLDGLNRVLETLMGGTPEMRDQFIKQYAEGVRQAYSKLAILTLDPDQREDSLKETRRWKPK</sequence>
<evidence type="ECO:0000256" key="1">
    <source>
        <dbReference type="SAM" id="MobiDB-lite"/>
    </source>
</evidence>
<dbReference type="Proteomes" id="UP000177821">
    <property type="component" value="Unassembled WGS sequence"/>
</dbReference>
<comment type="caution">
    <text evidence="2">The sequence shown here is derived from an EMBL/GenBank/DDBJ whole genome shotgun (WGS) entry which is preliminary data.</text>
</comment>
<name>A0A1G1WM05_9BACT</name>
<feature type="region of interest" description="Disordered" evidence="1">
    <location>
        <begin position="180"/>
        <end position="200"/>
    </location>
</feature>
<proteinExistence type="predicted"/>
<evidence type="ECO:0000313" key="2">
    <source>
        <dbReference type="EMBL" id="OGY28724.1"/>
    </source>
</evidence>
<reference evidence="2 3" key="1">
    <citation type="journal article" date="2016" name="Nat. Commun.">
        <title>Thousands of microbial genomes shed light on interconnected biogeochemical processes in an aquifer system.</title>
        <authorList>
            <person name="Anantharaman K."/>
            <person name="Brown C.T."/>
            <person name="Hug L.A."/>
            <person name="Sharon I."/>
            <person name="Castelle C.J."/>
            <person name="Probst A.J."/>
            <person name="Thomas B.C."/>
            <person name="Singh A."/>
            <person name="Wilkins M.J."/>
            <person name="Karaoz U."/>
            <person name="Brodie E.L."/>
            <person name="Williams K.H."/>
            <person name="Hubbard S.S."/>
            <person name="Banfield J.F."/>
        </authorList>
    </citation>
    <scope>NUCLEOTIDE SEQUENCE [LARGE SCALE GENOMIC DNA]</scope>
</reference>
<dbReference type="AlphaFoldDB" id="A0A1G1WM05"/>
<accession>A0A1G1WM05</accession>
<dbReference type="EMBL" id="MHCX01000045">
    <property type="protein sequence ID" value="OGY28724.1"/>
    <property type="molecule type" value="Genomic_DNA"/>
</dbReference>
<gene>
    <name evidence="2" type="ORF">A3J50_01260</name>
</gene>
<evidence type="ECO:0000313" key="3">
    <source>
        <dbReference type="Proteomes" id="UP000177821"/>
    </source>
</evidence>
<protein>
    <submittedName>
        <fullName evidence="2">Uncharacterized protein</fullName>
    </submittedName>
</protein>
<organism evidence="2 3">
    <name type="scientific">Candidatus Woykebacteria bacterium RIFCSPHIGHO2_02_FULL_43_16b</name>
    <dbReference type="NCBI Taxonomy" id="1802601"/>
    <lineage>
        <taxon>Bacteria</taxon>
        <taxon>Candidatus Woykeibacteriota</taxon>
    </lineage>
</organism>